<dbReference type="PROSITE" id="PS52029">
    <property type="entry name" value="LD_TPASE"/>
    <property type="match status" value="1"/>
</dbReference>
<dbReference type="Gene3D" id="2.40.440.10">
    <property type="entry name" value="L,D-transpeptidase catalytic domain-like"/>
    <property type="match status" value="1"/>
</dbReference>
<dbReference type="CDD" id="cd16913">
    <property type="entry name" value="YkuD_like"/>
    <property type="match status" value="1"/>
</dbReference>
<dbReference type="Pfam" id="PF20142">
    <property type="entry name" value="Scaffold"/>
    <property type="match status" value="1"/>
</dbReference>
<dbReference type="InterPro" id="IPR005490">
    <property type="entry name" value="LD_TPept_cat_dom"/>
</dbReference>
<keyword evidence="4 7" id="KW-0133">Cell shape</keyword>
<evidence type="ECO:0000256" key="3">
    <source>
        <dbReference type="ARBA" id="ARBA00022679"/>
    </source>
</evidence>
<accession>A0ABV9NAB5</accession>
<evidence type="ECO:0000256" key="4">
    <source>
        <dbReference type="ARBA" id="ARBA00022960"/>
    </source>
</evidence>
<evidence type="ECO:0000259" key="9">
    <source>
        <dbReference type="PROSITE" id="PS52029"/>
    </source>
</evidence>
<name>A0ABV9NAB5_9PROT</name>
<keyword evidence="8" id="KW-0732">Signal</keyword>
<feature type="signal peptide" evidence="8">
    <location>
        <begin position="1"/>
        <end position="25"/>
    </location>
</feature>
<keyword evidence="11" id="KW-1185">Reference proteome</keyword>
<comment type="similarity">
    <text evidence="2">Belongs to the YkuD family.</text>
</comment>
<dbReference type="InterPro" id="IPR052905">
    <property type="entry name" value="LD-transpeptidase_YkuD-like"/>
</dbReference>
<sequence>MGARALFITMPVLMLALVAAGAAHARQAWSDEHAADLADALAEVWTHGLTPGHYPSPEEVTALPAGPERDALASDAFLALARDLAAGRIDPRQLEPDWTAPARVPDLDLVLATALRENTVFDTLEGLGPSHPDYMALRRELIRRHALLRAHTPIAHGPWMEQGDSGERVDALRARLFQEGLLAVRGEAGAPFDETLRTALIRFQARHNLATDGVAGPSTMRELNTPPRHRLDQVRANLERWRWVPRDLGERHIRVNLADYRLEAWSGGQVERTHRSMIGRGYNRTPVFSEDMTFIEINPVWYTPTSLGAPWLRRFQTNPGYALASGYRLVDQSTGAVINPSQADWANGRYRVIQVPGAGNSMGEVKFMFPNIHNIYIHDTPERALFDNVQRNESSGCVRVDEPRELAWWVLQGETGWTREAMEEAFDSGRTRRVWLRHHIPVHILYFTVVSDRFGNARFIHDIYNRDRALITALDADARGDSVVEEMAVIHPSSFETLSVESSSG</sequence>
<dbReference type="PANTHER" id="PTHR41533:SF2">
    <property type="entry name" value="BLR7131 PROTEIN"/>
    <property type="match status" value="1"/>
</dbReference>
<reference evidence="11" key="1">
    <citation type="journal article" date="2019" name="Int. J. Syst. Evol. Microbiol.">
        <title>The Global Catalogue of Microorganisms (GCM) 10K type strain sequencing project: providing services to taxonomists for standard genome sequencing and annotation.</title>
        <authorList>
            <consortium name="The Broad Institute Genomics Platform"/>
            <consortium name="The Broad Institute Genome Sequencing Center for Infectious Disease"/>
            <person name="Wu L."/>
            <person name="Ma J."/>
        </authorList>
    </citation>
    <scope>NUCLEOTIDE SEQUENCE [LARGE SCALE GENOMIC DNA]</scope>
    <source>
        <strain evidence="11">CCUG 62981</strain>
    </source>
</reference>
<feature type="chain" id="PRO_5045062757" evidence="8">
    <location>
        <begin position="26"/>
        <end position="505"/>
    </location>
</feature>
<protein>
    <submittedName>
        <fullName evidence="10">Murein L,D-transpeptidase</fullName>
    </submittedName>
</protein>
<keyword evidence="5 7" id="KW-0573">Peptidoglycan synthesis</keyword>
<dbReference type="Proteomes" id="UP001596024">
    <property type="component" value="Unassembled WGS sequence"/>
</dbReference>
<gene>
    <name evidence="10" type="ORF">ACFPB0_08085</name>
</gene>
<comment type="pathway">
    <text evidence="1 7">Cell wall biogenesis; peptidoglycan biosynthesis.</text>
</comment>
<proteinExistence type="inferred from homology"/>
<dbReference type="InterPro" id="IPR038063">
    <property type="entry name" value="Transpep_catalytic_dom"/>
</dbReference>
<keyword evidence="6 7" id="KW-0961">Cell wall biogenesis/degradation</keyword>
<organism evidence="10 11">
    <name type="scientific">Glycocaulis abyssi</name>
    <dbReference type="NCBI Taxonomy" id="1433403"/>
    <lineage>
        <taxon>Bacteria</taxon>
        <taxon>Pseudomonadati</taxon>
        <taxon>Pseudomonadota</taxon>
        <taxon>Alphaproteobacteria</taxon>
        <taxon>Maricaulales</taxon>
        <taxon>Maricaulaceae</taxon>
        <taxon>Glycocaulis</taxon>
    </lineage>
</organism>
<evidence type="ECO:0000313" key="11">
    <source>
        <dbReference type="Proteomes" id="UP001596024"/>
    </source>
</evidence>
<dbReference type="InterPro" id="IPR045380">
    <property type="entry name" value="LD_TPept_scaffold_dom"/>
</dbReference>
<dbReference type="Pfam" id="PF01471">
    <property type="entry name" value="PG_binding_1"/>
    <property type="match status" value="1"/>
</dbReference>
<dbReference type="PANTHER" id="PTHR41533">
    <property type="entry name" value="L,D-TRANSPEPTIDASE HI_1667-RELATED"/>
    <property type="match status" value="1"/>
</dbReference>
<evidence type="ECO:0000256" key="6">
    <source>
        <dbReference type="ARBA" id="ARBA00023316"/>
    </source>
</evidence>
<evidence type="ECO:0000256" key="2">
    <source>
        <dbReference type="ARBA" id="ARBA00005992"/>
    </source>
</evidence>
<feature type="domain" description="L,D-TPase catalytic" evidence="9">
    <location>
        <begin position="251"/>
        <end position="422"/>
    </location>
</feature>
<feature type="active site" description="Nucleophile" evidence="7">
    <location>
        <position position="397"/>
    </location>
</feature>
<dbReference type="RefSeq" id="WP_382436625.1">
    <property type="nucleotide sequence ID" value="NZ_JBHSGQ010000003.1"/>
</dbReference>
<evidence type="ECO:0000256" key="5">
    <source>
        <dbReference type="ARBA" id="ARBA00022984"/>
    </source>
</evidence>
<dbReference type="Gene3D" id="1.10.101.10">
    <property type="entry name" value="PGBD-like superfamily/PGBD"/>
    <property type="match status" value="1"/>
</dbReference>
<dbReference type="InterPro" id="IPR036365">
    <property type="entry name" value="PGBD-like_sf"/>
</dbReference>
<keyword evidence="3" id="KW-0808">Transferase</keyword>
<dbReference type="InterPro" id="IPR036366">
    <property type="entry name" value="PGBDSf"/>
</dbReference>
<dbReference type="SUPFAM" id="SSF47090">
    <property type="entry name" value="PGBD-like"/>
    <property type="match status" value="1"/>
</dbReference>
<dbReference type="InterPro" id="IPR002477">
    <property type="entry name" value="Peptidoglycan-bd-like"/>
</dbReference>
<evidence type="ECO:0000256" key="1">
    <source>
        <dbReference type="ARBA" id="ARBA00004752"/>
    </source>
</evidence>
<comment type="caution">
    <text evidence="10">The sequence shown here is derived from an EMBL/GenBank/DDBJ whole genome shotgun (WGS) entry which is preliminary data.</text>
</comment>
<dbReference type="EMBL" id="JBHSGQ010000003">
    <property type="protein sequence ID" value="MFC4725247.1"/>
    <property type="molecule type" value="Genomic_DNA"/>
</dbReference>
<evidence type="ECO:0000256" key="8">
    <source>
        <dbReference type="SAM" id="SignalP"/>
    </source>
</evidence>
<feature type="active site" description="Proton donor/acceptor" evidence="7">
    <location>
        <position position="378"/>
    </location>
</feature>
<evidence type="ECO:0000313" key="10">
    <source>
        <dbReference type="EMBL" id="MFC4725247.1"/>
    </source>
</evidence>
<evidence type="ECO:0000256" key="7">
    <source>
        <dbReference type="PROSITE-ProRule" id="PRU01373"/>
    </source>
</evidence>
<dbReference type="Pfam" id="PF03734">
    <property type="entry name" value="YkuD"/>
    <property type="match status" value="1"/>
</dbReference>
<dbReference type="SUPFAM" id="SSF141523">
    <property type="entry name" value="L,D-transpeptidase catalytic domain-like"/>
    <property type="match status" value="1"/>
</dbReference>